<evidence type="ECO:0000259" key="3">
    <source>
        <dbReference type="PROSITE" id="PS51263"/>
    </source>
</evidence>
<sequence length="140" mass="16100">MACSGVVADGDCIVSYNNLKLKHDKRYIIYAFTPDNKRIVIESEGTKDKTYDDFKQALLASHEPRYAVVDFEFEHDESGAKQEKVLFIFWSPDTAPVKRKMLFASSKDAIRKPLDGVYQEIQCNDEGDLLFEEIKKKVQK</sequence>
<evidence type="ECO:0000256" key="1">
    <source>
        <dbReference type="ARBA" id="ARBA00006844"/>
    </source>
</evidence>
<dbReference type="GO" id="GO:0015629">
    <property type="term" value="C:actin cytoskeleton"/>
    <property type="evidence" value="ECO:0007669"/>
    <property type="project" value="InterPro"/>
</dbReference>
<dbReference type="Proteomes" id="UP000570595">
    <property type="component" value="Unassembled WGS sequence"/>
</dbReference>
<dbReference type="InterPro" id="IPR002108">
    <property type="entry name" value="ADF-H"/>
</dbReference>
<dbReference type="InterPro" id="IPR017904">
    <property type="entry name" value="ADF/Cofilin"/>
</dbReference>
<feature type="domain" description="ADF-H" evidence="3">
    <location>
        <begin position="4"/>
        <end position="139"/>
    </location>
</feature>
<proteinExistence type="inferred from homology"/>
<dbReference type="Pfam" id="PF00241">
    <property type="entry name" value="Cofilin_ADF"/>
    <property type="match status" value="1"/>
</dbReference>
<evidence type="ECO:0000313" key="7">
    <source>
        <dbReference type="Proteomes" id="UP000572268"/>
    </source>
</evidence>
<organism evidence="4 6">
    <name type="scientific">Perkinsus olseni</name>
    <name type="common">Perkinsus atlanticus</name>
    <dbReference type="NCBI Taxonomy" id="32597"/>
    <lineage>
        <taxon>Eukaryota</taxon>
        <taxon>Sar</taxon>
        <taxon>Alveolata</taxon>
        <taxon>Perkinsozoa</taxon>
        <taxon>Perkinsea</taxon>
        <taxon>Perkinsida</taxon>
        <taxon>Perkinsidae</taxon>
        <taxon>Perkinsus</taxon>
    </lineage>
</organism>
<dbReference type="SUPFAM" id="SSF55753">
    <property type="entry name" value="Actin depolymerizing proteins"/>
    <property type="match status" value="1"/>
</dbReference>
<dbReference type="Gene3D" id="3.40.20.10">
    <property type="entry name" value="Severin"/>
    <property type="match status" value="1"/>
</dbReference>
<accession>A0A7J6KY60</accession>
<comment type="caution">
    <text evidence="4">The sequence shown here is derived from an EMBL/GenBank/DDBJ whole genome shotgun (WGS) entry which is preliminary data.</text>
</comment>
<dbReference type="SMART" id="SM00102">
    <property type="entry name" value="ADF"/>
    <property type="match status" value="1"/>
</dbReference>
<dbReference type="PROSITE" id="PS51263">
    <property type="entry name" value="ADF_H"/>
    <property type="match status" value="1"/>
</dbReference>
<protein>
    <submittedName>
        <fullName evidence="4">Cofilin</fullName>
    </submittedName>
</protein>
<dbReference type="AlphaFoldDB" id="A0A7J6KY60"/>
<evidence type="ECO:0000313" key="5">
    <source>
        <dbReference type="EMBL" id="KAF4652847.1"/>
    </source>
</evidence>
<gene>
    <name evidence="4" type="primary">COF1_2</name>
    <name evidence="5" type="synonym">COF1</name>
    <name evidence="5" type="ORF">FOL46_009464</name>
    <name evidence="4" type="ORF">FOZ61_010526</name>
</gene>
<evidence type="ECO:0000313" key="4">
    <source>
        <dbReference type="EMBL" id="KAF4651366.1"/>
    </source>
</evidence>
<keyword evidence="2" id="KW-0009">Actin-binding</keyword>
<reference evidence="6 7" key="1">
    <citation type="submission" date="2020-04" db="EMBL/GenBank/DDBJ databases">
        <title>Perkinsus olseni comparative genomics.</title>
        <authorList>
            <person name="Bogema D.R."/>
        </authorList>
    </citation>
    <scope>NUCLEOTIDE SEQUENCE [LARGE SCALE GENOMIC DNA]</scope>
    <source>
        <strain evidence="4">ATCC PRA-179</strain>
        <strain evidence="5">ATCC PRA-31</strain>
    </source>
</reference>
<dbReference type="GO" id="GO:0030042">
    <property type="term" value="P:actin filament depolymerization"/>
    <property type="evidence" value="ECO:0007669"/>
    <property type="project" value="InterPro"/>
</dbReference>
<dbReference type="PANTHER" id="PTHR11913">
    <property type="entry name" value="COFILIN-RELATED"/>
    <property type="match status" value="1"/>
</dbReference>
<evidence type="ECO:0000313" key="6">
    <source>
        <dbReference type="Proteomes" id="UP000570595"/>
    </source>
</evidence>
<evidence type="ECO:0000256" key="2">
    <source>
        <dbReference type="ARBA" id="ARBA00023203"/>
    </source>
</evidence>
<comment type="similarity">
    <text evidence="1">Belongs to the actin-binding proteins ADF family.</text>
</comment>
<dbReference type="GO" id="GO:0003779">
    <property type="term" value="F:actin binding"/>
    <property type="evidence" value="ECO:0007669"/>
    <property type="project" value="UniProtKB-KW"/>
</dbReference>
<dbReference type="Proteomes" id="UP000572268">
    <property type="component" value="Unassembled WGS sequence"/>
</dbReference>
<dbReference type="EMBL" id="JABANN010000868">
    <property type="protein sequence ID" value="KAF4652847.1"/>
    <property type="molecule type" value="Genomic_DNA"/>
</dbReference>
<dbReference type="OrthoDB" id="10249245at2759"/>
<name>A0A7J6KY60_PEROL</name>
<dbReference type="EMBL" id="JABAHT010000865">
    <property type="protein sequence ID" value="KAF4651366.1"/>
    <property type="molecule type" value="Genomic_DNA"/>
</dbReference>
<dbReference type="CDD" id="cd11286">
    <property type="entry name" value="ADF_cofilin_like"/>
    <property type="match status" value="1"/>
</dbReference>
<dbReference type="InterPro" id="IPR029006">
    <property type="entry name" value="ADF-H/Gelsolin-like_dom_sf"/>
</dbReference>